<evidence type="ECO:0000313" key="12">
    <source>
        <dbReference type="EMBL" id="ADV34142.1"/>
    </source>
</evidence>
<dbReference type="InterPro" id="IPR036869">
    <property type="entry name" value="J_dom_sf"/>
</dbReference>
<evidence type="ECO:0000256" key="3">
    <source>
        <dbReference type="ARBA" id="ARBA00022771"/>
    </source>
</evidence>
<dbReference type="PANTHER" id="PTHR43096:SF52">
    <property type="entry name" value="DNAJ HOMOLOG 1, MITOCHONDRIAL-RELATED"/>
    <property type="match status" value="1"/>
</dbReference>
<proteinExistence type="inferred from homology"/>
<evidence type="ECO:0000313" key="13">
    <source>
        <dbReference type="Proteomes" id="UP000007473"/>
    </source>
</evidence>
<keyword evidence="4 8" id="KW-0862">Zinc</keyword>
<comment type="subunit">
    <text evidence="8">Homodimer.</text>
</comment>
<dbReference type="SMART" id="SM00271">
    <property type="entry name" value="DnaJ"/>
    <property type="match status" value="1"/>
</dbReference>
<feature type="binding site" evidence="8">
    <location>
        <position position="209"/>
    </location>
    <ligand>
        <name>Zn(2+)</name>
        <dbReference type="ChEBI" id="CHEBI:29105"/>
        <label>1</label>
    </ligand>
</feature>
<dbReference type="Gene3D" id="2.60.260.20">
    <property type="entry name" value="Urease metallochaperone UreE, N-terminal domain"/>
    <property type="match status" value="2"/>
</dbReference>
<dbReference type="GO" id="GO:0009408">
    <property type="term" value="P:response to heat"/>
    <property type="evidence" value="ECO:0007669"/>
    <property type="project" value="InterPro"/>
</dbReference>
<dbReference type="SUPFAM" id="SSF46565">
    <property type="entry name" value="Chaperone J-domain"/>
    <property type="match status" value="1"/>
</dbReference>
<dbReference type="Pfam" id="PF00226">
    <property type="entry name" value="DnaJ"/>
    <property type="match status" value="1"/>
</dbReference>
<feature type="binding site" evidence="8">
    <location>
        <position position="169"/>
    </location>
    <ligand>
        <name>Zn(2+)</name>
        <dbReference type="ChEBI" id="CHEBI:29105"/>
        <label>2</label>
    </ligand>
</feature>
<feature type="binding site" evidence="8">
    <location>
        <position position="152"/>
    </location>
    <ligand>
        <name>Zn(2+)</name>
        <dbReference type="ChEBI" id="CHEBI:29105"/>
        <label>1</label>
    </ligand>
</feature>
<dbReference type="PROSITE" id="PS50076">
    <property type="entry name" value="DNAJ_2"/>
    <property type="match status" value="1"/>
</dbReference>
<dbReference type="Proteomes" id="UP000007473">
    <property type="component" value="Chromosome"/>
</dbReference>
<dbReference type="AlphaFoldDB" id="A0AB32XAZ6"/>
<comment type="domain">
    <text evidence="8">The J domain is necessary and sufficient to stimulate DnaK ATPase activity. Zinc center 1 plays an important role in the autonomous, DnaK-independent chaperone activity of DnaJ. Zinc center 2 is essential for interaction with DnaK and for DnaJ activity.</text>
</comment>
<dbReference type="GO" id="GO:0031072">
    <property type="term" value="F:heat shock protein binding"/>
    <property type="evidence" value="ECO:0007669"/>
    <property type="project" value="InterPro"/>
</dbReference>
<dbReference type="RefSeq" id="WP_013526678.1">
    <property type="nucleotide sequence ID" value="NC_014921.1"/>
</dbReference>
<dbReference type="HAMAP" id="MF_01152">
    <property type="entry name" value="DnaJ"/>
    <property type="match status" value="1"/>
</dbReference>
<dbReference type="SUPFAM" id="SSF49493">
    <property type="entry name" value="HSP40/DnaJ peptide-binding domain"/>
    <property type="match status" value="2"/>
</dbReference>
<dbReference type="Gene3D" id="2.10.230.10">
    <property type="entry name" value="Heat shock protein DnaJ, cysteine-rich domain"/>
    <property type="match status" value="1"/>
</dbReference>
<dbReference type="GO" id="GO:0042026">
    <property type="term" value="P:protein refolding"/>
    <property type="evidence" value="ECO:0007669"/>
    <property type="project" value="TreeGrafter"/>
</dbReference>
<dbReference type="PRINTS" id="PR00625">
    <property type="entry name" value="JDOMAIN"/>
</dbReference>
<evidence type="ECO:0000256" key="5">
    <source>
        <dbReference type="ARBA" id="ARBA00023186"/>
    </source>
</evidence>
<sequence>MPKKNYYDVLGVPKTASEREIKTAYRKLAMKYHPDKLKDGTSDQKMQELNEAYEVLSDPTKKSNYDRFGSPDGPRPGQGFGMNFGGEMRDFSKFTQNIFDTVFNFGGGASKQKSSKVEKARGDDIYTEIVVDFIEAVKGKEFKEKLNKFELCSRCKGTGADNPSDVRTCNVCQGKGQKETQTRSVLGYMKMVSTCDKCNGTGKLIGKTCRECNGSLYTKKLKNVTFKIPEGSDSGDKIKIDGYGEKGRNGGESGDLYIVIIVKEHKYFKRNGLDLFLELPVSFLDIVKENSVLVPTPYGFERIKMKNTYQFGKVLNLTGKGIRTKKGTGNLKVALQVVMPNFTSDQYNEMAKILEPYEDNVNAEFSELVKSEK</sequence>
<dbReference type="CDD" id="cd10719">
    <property type="entry name" value="DnaJ_zf"/>
    <property type="match status" value="1"/>
</dbReference>
<keyword evidence="1 8" id="KW-0479">Metal-binding</keyword>
<dbReference type="GO" id="GO:0051082">
    <property type="term" value="F:unfolded protein binding"/>
    <property type="evidence" value="ECO:0007669"/>
    <property type="project" value="UniProtKB-UniRule"/>
</dbReference>
<keyword evidence="3 8" id="KW-0863">Zinc-finger</keyword>
<comment type="cofactor">
    <cofactor evidence="8">
        <name>Zn(2+)</name>
        <dbReference type="ChEBI" id="CHEBI:29105"/>
    </cofactor>
    <text evidence="8">Binds 2 Zn(2+) ions per monomer.</text>
</comment>
<evidence type="ECO:0000256" key="2">
    <source>
        <dbReference type="ARBA" id="ARBA00022737"/>
    </source>
</evidence>
<dbReference type="CDD" id="cd10747">
    <property type="entry name" value="DnaJ_C"/>
    <property type="match status" value="1"/>
</dbReference>
<dbReference type="PROSITE" id="PS51188">
    <property type="entry name" value="ZF_CR"/>
    <property type="match status" value="1"/>
</dbReference>
<dbReference type="FunFam" id="2.10.230.10:FF:000002">
    <property type="entry name" value="Molecular chaperone DnaJ"/>
    <property type="match status" value="1"/>
</dbReference>
<evidence type="ECO:0000256" key="8">
    <source>
        <dbReference type="HAMAP-Rule" id="MF_01152"/>
    </source>
</evidence>
<dbReference type="GO" id="GO:0008270">
    <property type="term" value="F:zinc ion binding"/>
    <property type="evidence" value="ECO:0007669"/>
    <property type="project" value="UniProtKB-UniRule"/>
</dbReference>
<gene>
    <name evidence="8 12" type="primary">dnaJ</name>
    <name evidence="12" type="ordered locus">MfeM64YM_0134</name>
</gene>
<evidence type="ECO:0000259" key="10">
    <source>
        <dbReference type="PROSITE" id="PS50076"/>
    </source>
</evidence>
<keyword evidence="8" id="KW-0963">Cytoplasm</keyword>
<dbReference type="InterPro" id="IPR012724">
    <property type="entry name" value="DnaJ"/>
</dbReference>
<evidence type="ECO:0000256" key="1">
    <source>
        <dbReference type="ARBA" id="ARBA00022723"/>
    </source>
</evidence>
<evidence type="ECO:0000259" key="11">
    <source>
        <dbReference type="PROSITE" id="PS51188"/>
    </source>
</evidence>
<dbReference type="InterPro" id="IPR008971">
    <property type="entry name" value="HSP40/DnaJ_pept-bd"/>
</dbReference>
<feature type="binding site" evidence="8">
    <location>
        <position position="155"/>
    </location>
    <ligand>
        <name>Zn(2+)</name>
        <dbReference type="ChEBI" id="CHEBI:29105"/>
        <label>1</label>
    </ligand>
</feature>
<evidence type="ECO:0000256" key="4">
    <source>
        <dbReference type="ARBA" id="ARBA00022833"/>
    </source>
</evidence>
<dbReference type="GO" id="GO:0005737">
    <property type="term" value="C:cytoplasm"/>
    <property type="evidence" value="ECO:0007669"/>
    <property type="project" value="UniProtKB-SubCell"/>
</dbReference>
<reference evidence="12 13" key="1">
    <citation type="journal article" date="2011" name="J. Bacteriol.">
        <title>Genome sequence of the repetitive-sequence-rich Mycoplasma fermentans strain M64.</title>
        <authorList>
            <person name="Shu H.W."/>
            <person name="Liu T.T."/>
            <person name="Chang H.Y."/>
            <person name="Liu Y.M."/>
            <person name="Wu K.M."/>
            <person name="Shu H.Y."/>
            <person name="Tsai S.F."/>
            <person name="Hsiao K.J."/>
            <person name="Hu W.S."/>
            <person name="Ng W.V."/>
        </authorList>
    </citation>
    <scope>NUCLEOTIDE SEQUENCE [LARGE SCALE GENOMIC DNA]</scope>
    <source>
        <strain evidence="12 13">M64</strain>
    </source>
</reference>
<keyword evidence="8" id="KW-0235">DNA replication</keyword>
<dbReference type="GO" id="GO:0006260">
    <property type="term" value="P:DNA replication"/>
    <property type="evidence" value="ECO:0007669"/>
    <property type="project" value="UniProtKB-KW"/>
</dbReference>
<dbReference type="KEGG" id="mfm:MfeM64YM_0134"/>
<feature type="domain" description="CR-type" evidence="11">
    <location>
        <begin position="139"/>
        <end position="221"/>
    </location>
</feature>
<feature type="binding site" evidence="8">
    <location>
        <position position="172"/>
    </location>
    <ligand>
        <name>Zn(2+)</name>
        <dbReference type="ChEBI" id="CHEBI:29105"/>
        <label>2</label>
    </ligand>
</feature>
<keyword evidence="2 8" id="KW-0677">Repeat</keyword>
<feature type="binding site" evidence="8">
    <location>
        <position position="212"/>
    </location>
    <ligand>
        <name>Zn(2+)</name>
        <dbReference type="ChEBI" id="CHEBI:29105"/>
        <label>1</label>
    </ligand>
</feature>
<dbReference type="CDD" id="cd06257">
    <property type="entry name" value="DnaJ"/>
    <property type="match status" value="1"/>
</dbReference>
<keyword evidence="8" id="KW-0346">Stress response</keyword>
<feature type="binding site" evidence="8">
    <location>
        <position position="195"/>
    </location>
    <ligand>
        <name>Zn(2+)</name>
        <dbReference type="ChEBI" id="CHEBI:29105"/>
        <label>2</label>
    </ligand>
</feature>
<organism evidence="12 13">
    <name type="scientific">Mycoplasmopsis fermentans (strain M64)</name>
    <name type="common">Mycoplasma fermentans</name>
    <dbReference type="NCBI Taxonomy" id="943945"/>
    <lineage>
        <taxon>Bacteria</taxon>
        <taxon>Bacillati</taxon>
        <taxon>Mycoplasmatota</taxon>
        <taxon>Mycoplasmoidales</taxon>
        <taxon>Metamycoplasmataceae</taxon>
        <taxon>Mycoplasmopsis</taxon>
    </lineage>
</organism>
<dbReference type="Gene3D" id="1.10.287.110">
    <property type="entry name" value="DnaJ domain"/>
    <property type="match status" value="1"/>
</dbReference>
<dbReference type="Pfam" id="PF00684">
    <property type="entry name" value="DnaJ_CXXCXGXG"/>
    <property type="match status" value="1"/>
</dbReference>
<dbReference type="EMBL" id="CP002458">
    <property type="protein sequence ID" value="ADV34142.1"/>
    <property type="molecule type" value="Genomic_DNA"/>
</dbReference>
<dbReference type="InterPro" id="IPR001305">
    <property type="entry name" value="HSP_DnaJ_Cys-rich_dom"/>
</dbReference>
<accession>A0AB32XAZ6</accession>
<comment type="caution">
    <text evidence="8">Lacks conserved residue(s) required for the propagation of feature annotation.</text>
</comment>
<dbReference type="InterPro" id="IPR036410">
    <property type="entry name" value="HSP_DnaJ_Cys-rich_dom_sf"/>
</dbReference>
<dbReference type="GO" id="GO:0005524">
    <property type="term" value="F:ATP binding"/>
    <property type="evidence" value="ECO:0007669"/>
    <property type="project" value="InterPro"/>
</dbReference>
<dbReference type="Pfam" id="PF01556">
    <property type="entry name" value="DnaJ_C"/>
    <property type="match status" value="1"/>
</dbReference>
<comment type="subcellular location">
    <subcellularLocation>
        <location evidence="8">Cytoplasm</location>
    </subcellularLocation>
</comment>
<comment type="similarity">
    <text evidence="6 8">Belongs to the DnaJ family.</text>
</comment>
<evidence type="ECO:0000256" key="7">
    <source>
        <dbReference type="ARBA" id="ARBA00067609"/>
    </source>
</evidence>
<dbReference type="InterPro" id="IPR002939">
    <property type="entry name" value="DnaJ_C"/>
</dbReference>
<feature type="domain" description="J" evidence="10">
    <location>
        <begin position="5"/>
        <end position="69"/>
    </location>
</feature>
<dbReference type="SUPFAM" id="SSF57938">
    <property type="entry name" value="DnaJ/Hsp40 cysteine-rich domain"/>
    <property type="match status" value="1"/>
</dbReference>
<dbReference type="InterPro" id="IPR001623">
    <property type="entry name" value="DnaJ_domain"/>
</dbReference>
<keyword evidence="5 8" id="KW-0143">Chaperone</keyword>
<feature type="binding site" evidence="8">
    <location>
        <position position="198"/>
    </location>
    <ligand>
        <name>Zn(2+)</name>
        <dbReference type="ChEBI" id="CHEBI:29105"/>
        <label>2</label>
    </ligand>
</feature>
<protein>
    <recommendedName>
        <fullName evidence="7 8">Chaperone protein DnaJ</fullName>
    </recommendedName>
</protein>
<evidence type="ECO:0000256" key="9">
    <source>
        <dbReference type="PROSITE-ProRule" id="PRU00546"/>
    </source>
</evidence>
<comment type="function">
    <text evidence="8">Participates actively in the response to hyperosmotic and heat shock by preventing the aggregation of stress-denatured proteins and by disaggregating proteins, also in an autonomous, DnaK-independent fashion. Unfolded proteins bind initially to DnaJ; upon interaction with the DnaJ-bound protein, DnaK hydrolyzes its bound ATP, resulting in the formation of a stable complex. GrpE releases ADP from DnaK; ATP binding to DnaK triggers the release of the substrate protein, thus completing the reaction cycle. Several rounds of ATP-dependent interactions between DnaJ, DnaK and GrpE are required for fully efficient folding. Also involved, together with DnaK and GrpE, in the DNA replication of plasmids through activation of initiation proteins.</text>
</comment>
<name>A0AB32XAZ6_MYCFM</name>
<feature type="zinc finger region" description="CR-type" evidence="9">
    <location>
        <begin position="139"/>
        <end position="221"/>
    </location>
</feature>
<dbReference type="PANTHER" id="PTHR43096">
    <property type="entry name" value="DNAJ HOMOLOG 1, MITOCHONDRIAL-RELATED"/>
    <property type="match status" value="1"/>
</dbReference>
<evidence type="ECO:0000256" key="6">
    <source>
        <dbReference type="ARBA" id="ARBA00061004"/>
    </source>
</evidence>